<evidence type="ECO:0000313" key="11">
    <source>
        <dbReference type="EnsemblMetazoa" id="PHUM164090-PA"/>
    </source>
</evidence>
<dbReference type="AlphaFoldDB" id="E0VFQ1"/>
<dbReference type="eggNOG" id="KOG3914">
    <property type="taxonomic scope" value="Eukaryota"/>
</dbReference>
<comment type="pathway">
    <text evidence="8">tRNA modification; N(7)-methylguanine-tRNA biosynthesis.</text>
</comment>
<feature type="repeat" description="WD" evidence="9">
    <location>
        <begin position="171"/>
        <end position="213"/>
    </location>
</feature>
<dbReference type="InterPro" id="IPR028884">
    <property type="entry name" value="Trm82"/>
</dbReference>
<comment type="similarity">
    <text evidence="8">Belongs to the WD repeat TRM82 family.</text>
</comment>
<dbReference type="GO" id="GO:0005634">
    <property type="term" value="C:nucleus"/>
    <property type="evidence" value="ECO:0007669"/>
    <property type="project" value="UniProtKB-SubCell"/>
</dbReference>
<evidence type="ECO:0000256" key="4">
    <source>
        <dbReference type="ARBA" id="ARBA00022737"/>
    </source>
</evidence>
<name>E0VFQ1_PEDHC</name>
<dbReference type="UniPathway" id="UPA00989"/>
<evidence type="ECO:0000313" key="12">
    <source>
        <dbReference type="Proteomes" id="UP000009046"/>
    </source>
</evidence>
<accession>E0VFQ1</accession>
<evidence type="ECO:0000256" key="7">
    <source>
        <dbReference type="ARBA" id="ARBA00093542"/>
    </source>
</evidence>
<keyword evidence="12" id="KW-1185">Reference proteome</keyword>
<gene>
    <name evidence="11" type="primary">8236599</name>
    <name evidence="10" type="ORF">Phum_PHUM164090</name>
</gene>
<reference evidence="10" key="2">
    <citation type="submission" date="2007-04" db="EMBL/GenBank/DDBJ databases">
        <title>The genome of the human body louse.</title>
        <authorList>
            <consortium name="The Human Body Louse Genome Consortium"/>
            <person name="Kirkness E."/>
            <person name="Walenz B."/>
            <person name="Hass B."/>
            <person name="Bruggner R."/>
            <person name="Strausberg R."/>
        </authorList>
    </citation>
    <scope>NUCLEOTIDE SEQUENCE</scope>
    <source>
        <strain>USDA</strain>
    </source>
</reference>
<dbReference type="STRING" id="121224.E0VFQ1"/>
<dbReference type="EMBL" id="DS235123">
    <property type="protein sequence ID" value="EEB12207.1"/>
    <property type="molecule type" value="Genomic_DNA"/>
</dbReference>
<dbReference type="GeneID" id="8236599"/>
<protein>
    <submittedName>
        <fullName evidence="11">tRNA (guanine-N(7)-)-methyltransferase non-catalytic subunit wuho</fullName>
    </submittedName>
</protein>
<dbReference type="VEuPathDB" id="VectorBase:PHUM164090"/>
<keyword evidence="2 8" id="KW-0853">WD repeat</keyword>
<dbReference type="HAMAP" id="MF_03056">
    <property type="entry name" value="TRM82"/>
    <property type="match status" value="1"/>
</dbReference>
<dbReference type="Pfam" id="PF00400">
    <property type="entry name" value="WD40"/>
    <property type="match status" value="2"/>
</dbReference>
<comment type="subcellular location">
    <subcellularLocation>
        <location evidence="1 8">Nucleus</location>
    </subcellularLocation>
</comment>
<dbReference type="GO" id="GO:0106004">
    <property type="term" value="P:tRNA (guanine-N7)-methylation"/>
    <property type="evidence" value="ECO:0007669"/>
    <property type="project" value="UniProtKB-UniRule"/>
</dbReference>
<dbReference type="PANTHER" id="PTHR16288:SF0">
    <property type="entry name" value="TRNA (GUANINE-N(7)-)-METHYLTRANSFERASE NON-CATALYTIC SUBUNIT WDR4"/>
    <property type="match status" value="1"/>
</dbReference>
<dbReference type="GO" id="GO:0043527">
    <property type="term" value="C:tRNA methyltransferase complex"/>
    <property type="evidence" value="ECO:0007669"/>
    <property type="project" value="TreeGrafter"/>
</dbReference>
<comment type="function">
    <text evidence="8">Required for the formation of N(7)-methylguanine at position 46 (m7G46) in tRNA. In the complex, it is required to stabilize and induce conformational changes of the catalytic subunit.</text>
</comment>
<evidence type="ECO:0000256" key="2">
    <source>
        <dbReference type="ARBA" id="ARBA00022574"/>
    </source>
</evidence>
<keyword evidence="3 8" id="KW-0819">tRNA processing</keyword>
<evidence type="ECO:0000256" key="6">
    <source>
        <dbReference type="ARBA" id="ARBA00093337"/>
    </source>
</evidence>
<reference evidence="10" key="1">
    <citation type="submission" date="2007-04" db="EMBL/GenBank/DDBJ databases">
        <title>Annotation of Pediculus humanus corporis strain USDA.</title>
        <authorList>
            <person name="Kirkness E."/>
            <person name="Hannick L."/>
            <person name="Hass B."/>
            <person name="Bruggner R."/>
            <person name="Lawson D."/>
            <person name="Bidwell S."/>
            <person name="Joardar V."/>
            <person name="Caler E."/>
            <person name="Walenz B."/>
            <person name="Inman J."/>
            <person name="Schobel S."/>
            <person name="Galinsky K."/>
            <person name="Amedeo P."/>
            <person name="Strausberg R."/>
        </authorList>
    </citation>
    <scope>NUCLEOTIDE SEQUENCE</scope>
    <source>
        <strain>USDA</strain>
    </source>
</reference>
<proteinExistence type="inferred from homology"/>
<dbReference type="InParanoid" id="E0VFQ1"/>
<evidence type="ECO:0000256" key="3">
    <source>
        <dbReference type="ARBA" id="ARBA00022694"/>
    </source>
</evidence>
<evidence type="ECO:0000256" key="5">
    <source>
        <dbReference type="ARBA" id="ARBA00023242"/>
    </source>
</evidence>
<dbReference type="RefSeq" id="XP_002424945.1">
    <property type="nucleotide sequence ID" value="XM_002424900.1"/>
</dbReference>
<keyword evidence="4 8" id="KW-0677">Repeat</keyword>
<dbReference type="FunCoup" id="E0VFQ1">
    <property type="interactions" value="577"/>
</dbReference>
<comment type="subunit">
    <text evidence="7">Forms a heterodimer with the catalytic subunit Mettl1. Interacts with mei-P26 and weakly interacts with bgcn; required for the function or formation of the mei-P26-bgcn-bam-sxl complex. Interacts with nanos; may be involved in mei-P26-dependent derepression of the BMP signaling pathway. Interacts with Myc; the interaction may be mediated by mei-P26 and may be involved in the regulation of ribosome biogenesis.</text>
</comment>
<dbReference type="Proteomes" id="UP000009046">
    <property type="component" value="Unassembled WGS sequence"/>
</dbReference>
<evidence type="ECO:0000313" key="10">
    <source>
        <dbReference type="EMBL" id="EEB12207.1"/>
    </source>
</evidence>
<dbReference type="KEGG" id="phu:Phum_PHUM164090"/>
<evidence type="ECO:0000256" key="9">
    <source>
        <dbReference type="PROSITE-ProRule" id="PRU00221"/>
    </source>
</evidence>
<keyword evidence="5 8" id="KW-0539">Nucleus</keyword>
<dbReference type="HOGENOM" id="CLU_054270_1_0_1"/>
<sequence length="374" mass="43103">MVKFHLGLDHLIIVLHKEFLIFTNKTQENTWKFLQKVDCAVNFKTSSESCIDCCEFSPCGKYFGVSFDKNILIYNTFEWNLLHIALGERKASCLCFFPKSNIILLGNKTGFTTFYSFEGKELSKVNSSLGHNSMLTSALITDNEKYIITSDRDEKIRITNYPNTYNIERFCLGHKQFVCWLGFLPSNKEVLISCSGDGTIKFWNYLNGSELAEYDCKSEINCKKNNEDNKVVIVKVACCELKSESILAVVEYKSNKVRILKVKSDSTNNLVIEFVDNLVLPCVPWDIVFCNQCLICLVPNKSQPLSLWSKDGDNFKNEQFQNINQYLIDNFDYVINQNKQITDVIPILFKRDIDNVQEYQKRKKARLLRTGKTA</sequence>
<reference evidence="11" key="3">
    <citation type="submission" date="2021-02" db="UniProtKB">
        <authorList>
            <consortium name="EnsemblMetazoa"/>
        </authorList>
    </citation>
    <scope>IDENTIFICATION</scope>
    <source>
        <strain evidence="11">USDA</strain>
    </source>
</reference>
<dbReference type="PROSITE" id="PS50082">
    <property type="entry name" value="WD_REPEATS_2"/>
    <property type="match status" value="1"/>
</dbReference>
<dbReference type="PANTHER" id="PTHR16288">
    <property type="entry name" value="WD40 REPEAT PROTEIN 4"/>
    <property type="match status" value="1"/>
</dbReference>
<dbReference type="EnsemblMetazoa" id="PHUM164090-RA">
    <property type="protein sequence ID" value="PHUM164090-PA"/>
    <property type="gene ID" value="PHUM164090"/>
</dbReference>
<dbReference type="SMART" id="SM00320">
    <property type="entry name" value="WD40"/>
    <property type="match status" value="3"/>
</dbReference>
<comment type="function">
    <text evidence="6">Required for the Mettl1-dependent formation of N(7)-methylguanine at position 46 (m7G46) in tRNA. In the Mettl1-wuho methyltransferase complex, it is required to stabilize and induce conformational changes of the catalytic subunit. Required for binding of nanos mRNA and repression of translation by the mei-P26-bgcn-bam-sxl complex. May cooperate with mei-P26 and nanos to derepress the BMP signaling pathway. May cooperate with mei-P26 to suppress expression of a subset of microRNAs. May cooperate with mei-P26 to regulate bam expression levels in germline cells during gametogenesis. Required to promote mitosis to meiosis transition during gametogenesis. May regulate germline cell division in part by regulating ribosome biogenesis.</text>
</comment>
<dbReference type="OMA" id="DCIPVVY"/>
<dbReference type="GO" id="GO:0005829">
    <property type="term" value="C:cytosol"/>
    <property type="evidence" value="ECO:0007669"/>
    <property type="project" value="TreeGrafter"/>
</dbReference>
<evidence type="ECO:0000256" key="1">
    <source>
        <dbReference type="ARBA" id="ARBA00004123"/>
    </source>
</evidence>
<evidence type="ECO:0000256" key="8">
    <source>
        <dbReference type="HAMAP-Rule" id="MF_03056"/>
    </source>
</evidence>
<dbReference type="SUPFAM" id="SSF50978">
    <property type="entry name" value="WD40 repeat-like"/>
    <property type="match status" value="1"/>
</dbReference>
<dbReference type="InterPro" id="IPR015943">
    <property type="entry name" value="WD40/YVTN_repeat-like_dom_sf"/>
</dbReference>
<dbReference type="InterPro" id="IPR001680">
    <property type="entry name" value="WD40_rpt"/>
</dbReference>
<dbReference type="OrthoDB" id="371245at2759"/>
<dbReference type="Gene3D" id="2.130.10.10">
    <property type="entry name" value="YVTN repeat-like/Quinoprotein amine dehydrogenase"/>
    <property type="match status" value="1"/>
</dbReference>
<dbReference type="CTD" id="8236599"/>
<organism>
    <name type="scientific">Pediculus humanus subsp. corporis</name>
    <name type="common">Body louse</name>
    <dbReference type="NCBI Taxonomy" id="121224"/>
    <lineage>
        <taxon>Eukaryota</taxon>
        <taxon>Metazoa</taxon>
        <taxon>Ecdysozoa</taxon>
        <taxon>Arthropoda</taxon>
        <taxon>Hexapoda</taxon>
        <taxon>Insecta</taxon>
        <taxon>Pterygota</taxon>
        <taxon>Neoptera</taxon>
        <taxon>Paraneoptera</taxon>
        <taxon>Psocodea</taxon>
        <taxon>Troctomorpha</taxon>
        <taxon>Phthiraptera</taxon>
        <taxon>Anoplura</taxon>
        <taxon>Pediculidae</taxon>
        <taxon>Pediculus</taxon>
    </lineage>
</organism>
<dbReference type="EMBL" id="AAZO01001916">
    <property type="status" value="NOT_ANNOTATED_CDS"/>
    <property type="molecule type" value="Genomic_DNA"/>
</dbReference>
<dbReference type="InterPro" id="IPR036322">
    <property type="entry name" value="WD40_repeat_dom_sf"/>
</dbReference>